<name>A0AAE0L6B0_9CHLO</name>
<evidence type="ECO:0000313" key="1">
    <source>
        <dbReference type="EMBL" id="KAK3273452.1"/>
    </source>
</evidence>
<dbReference type="EMBL" id="LGRX02008470">
    <property type="protein sequence ID" value="KAK3273452.1"/>
    <property type="molecule type" value="Genomic_DNA"/>
</dbReference>
<accession>A0AAE0L6B0</accession>
<dbReference type="AlphaFoldDB" id="A0AAE0L6B0"/>
<gene>
    <name evidence="1" type="ORF">CYMTET_18306</name>
</gene>
<evidence type="ECO:0000313" key="2">
    <source>
        <dbReference type="Proteomes" id="UP001190700"/>
    </source>
</evidence>
<dbReference type="Proteomes" id="UP001190700">
    <property type="component" value="Unassembled WGS sequence"/>
</dbReference>
<comment type="caution">
    <text evidence="1">The sequence shown here is derived from an EMBL/GenBank/DDBJ whole genome shotgun (WGS) entry which is preliminary data.</text>
</comment>
<organism evidence="1 2">
    <name type="scientific">Cymbomonas tetramitiformis</name>
    <dbReference type="NCBI Taxonomy" id="36881"/>
    <lineage>
        <taxon>Eukaryota</taxon>
        <taxon>Viridiplantae</taxon>
        <taxon>Chlorophyta</taxon>
        <taxon>Pyramimonadophyceae</taxon>
        <taxon>Pyramimonadales</taxon>
        <taxon>Pyramimonadaceae</taxon>
        <taxon>Cymbomonas</taxon>
    </lineage>
</organism>
<sequence length="273" mass="30667">MKAYMQRARKGNYHIQEKPRWEHFAEFLTEARKNTRSALGYLSTSLSAVESQDITQLSSDVFAEITHVLDGTTADSAVNEVLSDTEITHVLDGTTDGSAVNEVLPDTEDLSPLPMRSRLQRILATCKKSTHHQVLTGWGIELLLEGKPSLCFRKFAPDMPDYVEKAIIVRADLTYDVSAHGHGGLRDPSLGDGILGEKIERIAVLEVEVKVLTESMMAISDADHILCKDTLFRDPEVLTKIEENDKMRILFEDQEKFLKLKDKRSRVPVCVRS</sequence>
<keyword evidence="2" id="KW-1185">Reference proteome</keyword>
<proteinExistence type="predicted"/>
<protein>
    <submittedName>
        <fullName evidence="1">Uncharacterized protein</fullName>
    </submittedName>
</protein>
<reference evidence="1 2" key="1">
    <citation type="journal article" date="2015" name="Genome Biol. Evol.">
        <title>Comparative Genomics of a Bacterivorous Green Alga Reveals Evolutionary Causalities and Consequences of Phago-Mixotrophic Mode of Nutrition.</title>
        <authorList>
            <person name="Burns J.A."/>
            <person name="Paasch A."/>
            <person name="Narechania A."/>
            <person name="Kim E."/>
        </authorList>
    </citation>
    <scope>NUCLEOTIDE SEQUENCE [LARGE SCALE GENOMIC DNA]</scope>
    <source>
        <strain evidence="1 2">PLY_AMNH</strain>
    </source>
</reference>